<protein>
    <submittedName>
        <fullName evidence="1">Uncharacterized protein</fullName>
    </submittedName>
</protein>
<sequence length="187" mass="21402">MFLFSPTKETKIYLSSRIIEQANETVNEKLEIANTHDLDAQLRQVRSRLTSPRTYTRSRFSSQWTNRTSCQPYSIFTLLDRDFADSKNDSVIASSLLVCIADCMRFEKGLLKRSRLLEIALEQKMTSTSKLHQSILSMFNDDNIMNTIGNAQLEGLLVELAEICTHYLKAVNEGIKTNIINCLKELE</sequence>
<keyword evidence="2" id="KW-1185">Reference proteome</keyword>
<accession>A0ABP9ZBG3</accession>
<comment type="caution">
    <text evidence="1">The sequence shown here is derived from an EMBL/GenBank/DDBJ whole genome shotgun (WGS) entry which is preliminary data.</text>
</comment>
<evidence type="ECO:0000313" key="2">
    <source>
        <dbReference type="Proteomes" id="UP001473302"/>
    </source>
</evidence>
<gene>
    <name evidence="1" type="ORF">MFLAVUS_009950</name>
</gene>
<dbReference type="EMBL" id="BAABUK010000032">
    <property type="protein sequence ID" value="GAA5816421.1"/>
    <property type="molecule type" value="Genomic_DNA"/>
</dbReference>
<proteinExistence type="predicted"/>
<name>A0ABP9ZBG3_9FUNG</name>
<dbReference type="Proteomes" id="UP001473302">
    <property type="component" value="Unassembled WGS sequence"/>
</dbReference>
<evidence type="ECO:0000313" key="1">
    <source>
        <dbReference type="EMBL" id="GAA5816421.1"/>
    </source>
</evidence>
<organism evidence="1 2">
    <name type="scientific">Mucor flavus</name>
    <dbReference type="NCBI Taxonomy" id="439312"/>
    <lineage>
        <taxon>Eukaryota</taxon>
        <taxon>Fungi</taxon>
        <taxon>Fungi incertae sedis</taxon>
        <taxon>Mucoromycota</taxon>
        <taxon>Mucoromycotina</taxon>
        <taxon>Mucoromycetes</taxon>
        <taxon>Mucorales</taxon>
        <taxon>Mucorineae</taxon>
        <taxon>Mucoraceae</taxon>
        <taxon>Mucor</taxon>
    </lineage>
</organism>
<reference evidence="1 2" key="1">
    <citation type="submission" date="2024-04" db="EMBL/GenBank/DDBJ databases">
        <title>genome sequences of Mucor flavus KT1a and Helicostylum pulchrum KT1b strains isolated from the surface of a dry-aged beef.</title>
        <authorList>
            <person name="Toyotome T."/>
            <person name="Hosono M."/>
            <person name="Torimaru M."/>
            <person name="Fukuda K."/>
            <person name="Mikami N."/>
        </authorList>
    </citation>
    <scope>NUCLEOTIDE SEQUENCE [LARGE SCALE GENOMIC DNA]</scope>
    <source>
        <strain evidence="1 2">KT1a</strain>
    </source>
</reference>